<keyword evidence="1" id="KW-0732">Signal</keyword>
<dbReference type="EMBL" id="QKYV01000009">
    <property type="protein sequence ID" value="PZW37930.1"/>
    <property type="molecule type" value="Genomic_DNA"/>
</dbReference>
<evidence type="ECO:0000313" key="3">
    <source>
        <dbReference type="EMBL" id="PZW37930.1"/>
    </source>
</evidence>
<proteinExistence type="predicted"/>
<evidence type="ECO:0000259" key="2">
    <source>
        <dbReference type="Pfam" id="PF19783"/>
    </source>
</evidence>
<dbReference type="Pfam" id="PF19783">
    <property type="entry name" value="DUF6268"/>
    <property type="match status" value="1"/>
</dbReference>
<dbReference type="Proteomes" id="UP000249542">
    <property type="component" value="Unassembled WGS sequence"/>
</dbReference>
<organism evidence="3 4">
    <name type="scientific">Mesonia algae</name>
    <dbReference type="NCBI Taxonomy" id="213248"/>
    <lineage>
        <taxon>Bacteria</taxon>
        <taxon>Pseudomonadati</taxon>
        <taxon>Bacteroidota</taxon>
        <taxon>Flavobacteriia</taxon>
        <taxon>Flavobacteriales</taxon>
        <taxon>Flavobacteriaceae</taxon>
        <taxon>Mesonia</taxon>
    </lineage>
</organism>
<name>A0A2W7HV95_9FLAO</name>
<dbReference type="InterPro" id="IPR046235">
    <property type="entry name" value="DUF6268"/>
</dbReference>
<evidence type="ECO:0000313" key="4">
    <source>
        <dbReference type="Proteomes" id="UP000249542"/>
    </source>
</evidence>
<gene>
    <name evidence="3" type="ORF">LX95_02722</name>
</gene>
<comment type="caution">
    <text evidence="3">The sequence shown here is derived from an EMBL/GenBank/DDBJ whole genome shotgun (WGS) entry which is preliminary data.</text>
</comment>
<feature type="domain" description="DUF6268" evidence="2">
    <location>
        <begin position="94"/>
        <end position="300"/>
    </location>
</feature>
<feature type="signal peptide" evidence="1">
    <location>
        <begin position="1"/>
        <end position="24"/>
    </location>
</feature>
<feature type="chain" id="PRO_5015893671" description="DUF6268 domain-containing protein" evidence="1">
    <location>
        <begin position="25"/>
        <end position="301"/>
    </location>
</feature>
<accession>A0A2W7HV95</accession>
<keyword evidence="4" id="KW-1185">Reference proteome</keyword>
<dbReference type="AlphaFoldDB" id="A0A2W7HV95"/>
<reference evidence="3 4" key="1">
    <citation type="submission" date="2018-06" db="EMBL/GenBank/DDBJ databases">
        <title>Genomic Encyclopedia of Archaeal and Bacterial Type Strains, Phase II (KMG-II): from individual species to whole genera.</title>
        <authorList>
            <person name="Goeker M."/>
        </authorList>
    </citation>
    <scope>NUCLEOTIDE SEQUENCE [LARGE SCALE GENOMIC DNA]</scope>
    <source>
        <strain evidence="3 4">DSM 15361</strain>
    </source>
</reference>
<sequence length="301" mass="35036">MKNFFRANSLLLLLFSTCLFGLKAQTTDLARIEYMRVPFSDGDQSLNRFRALIQAPIPIKDDYLIFGAEYRKLDLDFREDVPFNRERIKSTQRIEASLGYVKKLKNTNWRIAGKGGVRIASTLNTSLGKDDFIYMGALYAINDVNERNEEGAVIGKPYRLILGLVYSTTPGRNYPIPLVNYFRKINETWSYTVGVPKTLIRYTFNEKNHLQAFATLDNFFANIQDNVRIPNNDRVGENISMTNVVLGLGYEFYFTDHLQYYLYAGHTVYNEYRIRDNNREDVYVIENDNTFYIRTGIKFKI</sequence>
<protein>
    <recommendedName>
        <fullName evidence="2">DUF6268 domain-containing protein</fullName>
    </recommendedName>
</protein>
<evidence type="ECO:0000256" key="1">
    <source>
        <dbReference type="SAM" id="SignalP"/>
    </source>
</evidence>
<dbReference type="RefSeq" id="WP_111541986.1">
    <property type="nucleotide sequence ID" value="NZ_QKYV01000009.1"/>
</dbReference>